<keyword evidence="2" id="KW-1003">Cell membrane</keyword>
<dbReference type="InterPro" id="IPR051050">
    <property type="entry name" value="Lipid_II_flippase_MurJ/MviN"/>
</dbReference>
<evidence type="ECO:0000256" key="2">
    <source>
        <dbReference type="ARBA" id="ARBA00022475"/>
    </source>
</evidence>
<protein>
    <submittedName>
        <fullName evidence="10">Putative peptidoglycan lipid II flippase</fullName>
    </submittedName>
</protein>
<dbReference type="RefSeq" id="WP_243470093.1">
    <property type="nucleotide sequence ID" value="NZ_FMUH01000007.1"/>
</dbReference>
<feature type="transmembrane region" description="Helical" evidence="9">
    <location>
        <begin position="713"/>
        <end position="734"/>
    </location>
</feature>
<feature type="transmembrane region" description="Helical" evidence="9">
    <location>
        <begin position="263"/>
        <end position="282"/>
    </location>
</feature>
<dbReference type="PANTHER" id="PTHR47019">
    <property type="entry name" value="LIPID II FLIPPASE MURJ"/>
    <property type="match status" value="1"/>
</dbReference>
<feature type="transmembrane region" description="Helical" evidence="9">
    <location>
        <begin position="375"/>
        <end position="393"/>
    </location>
</feature>
<dbReference type="GO" id="GO:0008360">
    <property type="term" value="P:regulation of cell shape"/>
    <property type="evidence" value="ECO:0007669"/>
    <property type="project" value="UniProtKB-KW"/>
</dbReference>
<feature type="transmembrane region" description="Helical" evidence="9">
    <location>
        <begin position="501"/>
        <end position="519"/>
    </location>
</feature>
<feature type="transmembrane region" description="Helical" evidence="9">
    <location>
        <begin position="341"/>
        <end position="363"/>
    </location>
</feature>
<keyword evidence="6 9" id="KW-1133">Transmembrane helix</keyword>
<name>A0A1G4YZY6_9ACTN</name>
<dbReference type="Proteomes" id="UP000198981">
    <property type="component" value="Unassembled WGS sequence"/>
</dbReference>
<feature type="transmembrane region" description="Helical" evidence="9">
    <location>
        <begin position="680"/>
        <end position="701"/>
    </location>
</feature>
<evidence type="ECO:0000313" key="10">
    <source>
        <dbReference type="EMBL" id="SCX58991.1"/>
    </source>
</evidence>
<evidence type="ECO:0000313" key="11">
    <source>
        <dbReference type="Proteomes" id="UP000198981"/>
    </source>
</evidence>
<dbReference type="PRINTS" id="PR01806">
    <property type="entry name" value="VIRFACTRMVIN"/>
</dbReference>
<feature type="transmembrane region" description="Helical" evidence="9">
    <location>
        <begin position="540"/>
        <end position="563"/>
    </location>
</feature>
<dbReference type="PANTHER" id="PTHR47019:SF1">
    <property type="entry name" value="LIPID II FLIPPASE MURJ"/>
    <property type="match status" value="1"/>
</dbReference>
<feature type="compositionally biased region" description="Pro residues" evidence="8">
    <location>
        <begin position="135"/>
        <end position="163"/>
    </location>
</feature>
<dbReference type="EMBL" id="FMUH01000007">
    <property type="protein sequence ID" value="SCX58991.1"/>
    <property type="molecule type" value="Genomic_DNA"/>
</dbReference>
<evidence type="ECO:0000256" key="1">
    <source>
        <dbReference type="ARBA" id="ARBA00004651"/>
    </source>
</evidence>
<organism evidence="10 11">
    <name type="scientific">Klenkia marina</name>
    <dbReference type="NCBI Taxonomy" id="1960309"/>
    <lineage>
        <taxon>Bacteria</taxon>
        <taxon>Bacillati</taxon>
        <taxon>Actinomycetota</taxon>
        <taxon>Actinomycetes</taxon>
        <taxon>Geodermatophilales</taxon>
        <taxon>Geodermatophilaceae</taxon>
        <taxon>Klenkia</taxon>
    </lineage>
</organism>
<evidence type="ECO:0000256" key="3">
    <source>
        <dbReference type="ARBA" id="ARBA00022692"/>
    </source>
</evidence>
<feature type="transmembrane region" description="Helical" evidence="9">
    <location>
        <begin position="583"/>
        <end position="604"/>
    </location>
</feature>
<dbReference type="AlphaFoldDB" id="A0A1G4YZY6"/>
<dbReference type="CDD" id="cd13123">
    <property type="entry name" value="MATE_MurJ_like"/>
    <property type="match status" value="1"/>
</dbReference>
<feature type="transmembrane region" description="Helical" evidence="9">
    <location>
        <begin position="405"/>
        <end position="426"/>
    </location>
</feature>
<gene>
    <name evidence="10" type="ORF">SAMN03159343_3874</name>
</gene>
<evidence type="ECO:0000256" key="4">
    <source>
        <dbReference type="ARBA" id="ARBA00022960"/>
    </source>
</evidence>
<dbReference type="GO" id="GO:0009252">
    <property type="term" value="P:peptidoglycan biosynthetic process"/>
    <property type="evidence" value="ECO:0007669"/>
    <property type="project" value="UniProtKB-KW"/>
</dbReference>
<sequence length="755" mass="76655">MTGGNHRPPPPGGPASEEAPTVAELVERTGTERTGTERTGTGRGGTEQTGTSRHSREQPAARPARPSSSPLPPAPYGAVPPPLAAPSASALAGHPTTDDPVVPQQRPVRSPRRPQTDGSAPATRVSPLGSALAPPSRPTPAVPPPPAPQAAPHAPALPPPPRPRSGEQESFRSRFVPGPDDTQIIPVLPPVPATADDKDTGVHEAREGRPGGSRGILRAAGTMAVASLVSRITGLLRTVVITAALGVAAVNDAYNTANTLPNIVYELLLGGVLTSVVVPLLVHAQERDRDGGVGYAQRLTTLAMAGLVVMTGVAVLAAPLLTRAYGITGDPDQVALANWLARLLLVEIVFYGLGALVTAILNARGVFGWPAWAPVLNNVVVIATAGLFVAASGPGPLTPVSITPVQVWLLGVGTTLGIAVQALVLVPQLRKVGVPLRPRWGLRGSGLGEAGTLGLWVIGYVAISQVGVLVATRVANAAGRVSQEAGQTAGLGSAGFANVSLLFQMPYGIIGVALLTALVPRMSRAASRHDVPGVAADLGLGMRLSAVGLLPVTALLVVLGPALTTVAFGHGETSLEQARAMGTALALGAFGLLPMAVTLLQLRVFYAMKDARTPTLIQVVMVAVRVPLLLLVPAVVEPEHVVAGLVVATSLTYVAGWVAGDLALRRKLGAVRTGDTAGPVVKLAVVSAVAGGIGWGAVHLVQGVAGTSVAGSLVTLLVGSLVIGVVVVVGVVLVKVPEVSGPVAAVRARLGGARR</sequence>
<keyword evidence="4" id="KW-0133">Cell shape</keyword>
<keyword evidence="5" id="KW-0573">Peptidoglycan synthesis</keyword>
<evidence type="ECO:0000256" key="9">
    <source>
        <dbReference type="SAM" id="Phobius"/>
    </source>
</evidence>
<proteinExistence type="predicted"/>
<feature type="transmembrane region" description="Helical" evidence="9">
    <location>
        <begin position="447"/>
        <end position="471"/>
    </location>
</feature>
<accession>A0A1G4YZY6</accession>
<feature type="transmembrane region" description="Helical" evidence="9">
    <location>
        <begin position="302"/>
        <end position="321"/>
    </location>
</feature>
<comment type="subcellular location">
    <subcellularLocation>
        <location evidence="1">Cell membrane</location>
        <topology evidence="1">Multi-pass membrane protein</topology>
    </subcellularLocation>
</comment>
<feature type="compositionally biased region" description="Basic and acidic residues" evidence="8">
    <location>
        <begin position="195"/>
        <end position="209"/>
    </location>
</feature>
<feature type="compositionally biased region" description="Pro residues" evidence="8">
    <location>
        <begin position="69"/>
        <end position="84"/>
    </location>
</feature>
<keyword evidence="7 9" id="KW-0472">Membrane</keyword>
<reference evidence="11" key="1">
    <citation type="submission" date="2016-10" db="EMBL/GenBank/DDBJ databases">
        <authorList>
            <person name="Varghese N."/>
            <person name="Submissions S."/>
        </authorList>
    </citation>
    <scope>NUCLEOTIDE SEQUENCE [LARGE SCALE GENOMIC DNA]</scope>
    <source>
        <strain evidence="11">DSM 45722</strain>
    </source>
</reference>
<dbReference type="NCBIfam" id="TIGR01695">
    <property type="entry name" value="murJ_mviN"/>
    <property type="match status" value="1"/>
</dbReference>
<dbReference type="InterPro" id="IPR004268">
    <property type="entry name" value="MurJ"/>
</dbReference>
<dbReference type="STRING" id="1960309.SAMN03159343_3874"/>
<keyword evidence="3 9" id="KW-0812">Transmembrane</keyword>
<dbReference type="GO" id="GO:0015648">
    <property type="term" value="F:lipid-linked peptidoglycan transporter activity"/>
    <property type="evidence" value="ECO:0007669"/>
    <property type="project" value="TreeGrafter"/>
</dbReference>
<feature type="compositionally biased region" description="Basic and acidic residues" evidence="8">
    <location>
        <begin position="25"/>
        <end position="36"/>
    </location>
</feature>
<dbReference type="GO" id="GO:0005886">
    <property type="term" value="C:plasma membrane"/>
    <property type="evidence" value="ECO:0007669"/>
    <property type="project" value="UniProtKB-SubCell"/>
</dbReference>
<evidence type="ECO:0000256" key="8">
    <source>
        <dbReference type="SAM" id="MobiDB-lite"/>
    </source>
</evidence>
<evidence type="ECO:0000256" key="6">
    <source>
        <dbReference type="ARBA" id="ARBA00022989"/>
    </source>
</evidence>
<evidence type="ECO:0000256" key="7">
    <source>
        <dbReference type="ARBA" id="ARBA00023136"/>
    </source>
</evidence>
<keyword evidence="11" id="KW-1185">Reference proteome</keyword>
<feature type="transmembrane region" description="Helical" evidence="9">
    <location>
        <begin position="616"/>
        <end position="635"/>
    </location>
</feature>
<dbReference type="Pfam" id="PF03023">
    <property type="entry name" value="MurJ"/>
    <property type="match status" value="1"/>
</dbReference>
<feature type="transmembrane region" description="Helical" evidence="9">
    <location>
        <begin position="228"/>
        <end position="251"/>
    </location>
</feature>
<evidence type="ECO:0000256" key="5">
    <source>
        <dbReference type="ARBA" id="ARBA00022984"/>
    </source>
</evidence>
<feature type="region of interest" description="Disordered" evidence="8">
    <location>
        <begin position="1"/>
        <end position="214"/>
    </location>
</feature>
<dbReference type="GO" id="GO:0034204">
    <property type="term" value="P:lipid translocation"/>
    <property type="evidence" value="ECO:0007669"/>
    <property type="project" value="TreeGrafter"/>
</dbReference>
<feature type="transmembrane region" description="Helical" evidence="9">
    <location>
        <begin position="641"/>
        <end position="659"/>
    </location>
</feature>